<accession>A0A644UZB4</accession>
<dbReference type="InterPro" id="IPR036249">
    <property type="entry name" value="Thioredoxin-like_sf"/>
</dbReference>
<protein>
    <recommendedName>
        <fullName evidence="2">Alkyl hydroperoxide reductase subunit C/ Thiol specific antioxidant domain-containing protein</fullName>
    </recommendedName>
</protein>
<name>A0A644UZB4_9ZZZZ</name>
<dbReference type="Gene3D" id="3.40.30.10">
    <property type="entry name" value="Glutaredoxin"/>
    <property type="match status" value="1"/>
</dbReference>
<organism evidence="1">
    <name type="scientific">bioreactor metagenome</name>
    <dbReference type="NCBI Taxonomy" id="1076179"/>
    <lineage>
        <taxon>unclassified sequences</taxon>
        <taxon>metagenomes</taxon>
        <taxon>ecological metagenomes</taxon>
    </lineage>
</organism>
<reference evidence="1" key="1">
    <citation type="submission" date="2019-08" db="EMBL/GenBank/DDBJ databases">
        <authorList>
            <person name="Kucharzyk K."/>
            <person name="Murdoch R.W."/>
            <person name="Higgins S."/>
            <person name="Loffler F."/>
        </authorList>
    </citation>
    <scope>NUCLEOTIDE SEQUENCE</scope>
</reference>
<dbReference type="AlphaFoldDB" id="A0A644UZB4"/>
<dbReference type="EMBL" id="VSSQ01000189">
    <property type="protein sequence ID" value="MPL84416.1"/>
    <property type="molecule type" value="Genomic_DNA"/>
</dbReference>
<dbReference type="SUPFAM" id="SSF52833">
    <property type="entry name" value="Thioredoxin-like"/>
    <property type="match status" value="1"/>
</dbReference>
<evidence type="ECO:0000313" key="1">
    <source>
        <dbReference type="EMBL" id="MPL84416.1"/>
    </source>
</evidence>
<sequence length="85" mass="9750">MLIGVDYKEDKETTEKFSRDMNITYPLTLDKEGERFSLFCGPDAGVTRNIIVAPDGKIIMLTRLFEEEEFNEMVELIASELNKIS</sequence>
<comment type="caution">
    <text evidence="1">The sequence shown here is derived from an EMBL/GenBank/DDBJ whole genome shotgun (WGS) entry which is preliminary data.</text>
</comment>
<evidence type="ECO:0008006" key="2">
    <source>
        <dbReference type="Google" id="ProtNLM"/>
    </source>
</evidence>
<proteinExistence type="predicted"/>
<gene>
    <name evidence="1" type="ORF">SDC9_30381</name>
</gene>